<keyword evidence="5" id="KW-0475">Mercuric resistance</keyword>
<comment type="function">
    <text evidence="14">Involved in mercury resistance. Probably transfers a mercuric ion from the periplasmic Hg(2+)-binding protein MerP to the cytoplasmic mercuric reductase MerA.</text>
</comment>
<dbReference type="PROSITE" id="PS51257">
    <property type="entry name" value="PROKAR_LIPOPROTEIN"/>
    <property type="match status" value="1"/>
</dbReference>
<evidence type="ECO:0000256" key="2">
    <source>
        <dbReference type="ARBA" id="ARBA00008224"/>
    </source>
</evidence>
<keyword evidence="7" id="KW-0997">Cell inner membrane</keyword>
<comment type="caution">
    <text evidence="16">The sequence shown here is derived from an EMBL/GenBank/DDBJ whole genome shotgun (WGS) entry which is preliminary data.</text>
</comment>
<evidence type="ECO:0000256" key="14">
    <source>
        <dbReference type="ARBA" id="ARBA00045720"/>
    </source>
</evidence>
<reference evidence="16 17" key="1">
    <citation type="submission" date="2018-08" db="EMBL/GenBank/DDBJ databases">
        <title>Comparative analysis of Burkholderia isolates from Puerto Rico.</title>
        <authorList>
            <person name="Hall C."/>
            <person name="Sahl J."/>
            <person name="Wagner D."/>
        </authorList>
    </citation>
    <scope>NUCLEOTIDE SEQUENCE [LARGE SCALE GENOMIC DNA]</scope>
    <source>
        <strain evidence="16 17">Bp8966</strain>
    </source>
</reference>
<keyword evidence="4" id="KW-0813">Transport</keyword>
<evidence type="ECO:0000256" key="9">
    <source>
        <dbReference type="ARBA" id="ARBA00022723"/>
    </source>
</evidence>
<evidence type="ECO:0000313" key="16">
    <source>
        <dbReference type="EMBL" id="RQY93822.1"/>
    </source>
</evidence>
<comment type="subcellular location">
    <subcellularLocation>
        <location evidence="1">Cell inner membrane</location>
        <topology evidence="1">Multi-pass membrane protein</topology>
    </subcellularLocation>
</comment>
<organism evidence="16 17">
    <name type="scientific">Burkholderia stagnalis</name>
    <dbReference type="NCBI Taxonomy" id="1503054"/>
    <lineage>
        <taxon>Bacteria</taxon>
        <taxon>Pseudomonadati</taxon>
        <taxon>Pseudomonadota</taxon>
        <taxon>Betaproteobacteria</taxon>
        <taxon>Burkholderiales</taxon>
        <taxon>Burkholderiaceae</taxon>
        <taxon>Burkholderia</taxon>
        <taxon>Burkholderia cepacia complex</taxon>
    </lineage>
</organism>
<protein>
    <recommendedName>
        <fullName evidence="3">Mercuric transport protein MerT</fullName>
    </recommendedName>
    <alternativeName>
        <fullName evidence="13">Mercury ion transport protein</fullName>
    </alternativeName>
</protein>
<comment type="similarity">
    <text evidence="2">Belongs to the MerT family.</text>
</comment>
<evidence type="ECO:0000256" key="13">
    <source>
        <dbReference type="ARBA" id="ARBA00030934"/>
    </source>
</evidence>
<evidence type="ECO:0000256" key="4">
    <source>
        <dbReference type="ARBA" id="ARBA00022448"/>
    </source>
</evidence>
<feature type="transmembrane region" description="Helical" evidence="15">
    <location>
        <begin position="48"/>
        <end position="65"/>
    </location>
</feature>
<dbReference type="EMBL" id="QTPM01000012">
    <property type="protein sequence ID" value="RQY93822.1"/>
    <property type="molecule type" value="Genomic_DNA"/>
</dbReference>
<evidence type="ECO:0000256" key="8">
    <source>
        <dbReference type="ARBA" id="ARBA00022692"/>
    </source>
</evidence>
<evidence type="ECO:0000256" key="6">
    <source>
        <dbReference type="ARBA" id="ARBA00022475"/>
    </source>
</evidence>
<evidence type="ECO:0000256" key="10">
    <source>
        <dbReference type="ARBA" id="ARBA00022914"/>
    </source>
</evidence>
<dbReference type="Proteomes" id="UP000281098">
    <property type="component" value="Unassembled WGS sequence"/>
</dbReference>
<accession>A0ABX9YQ88</accession>
<proteinExistence type="inferred from homology"/>
<evidence type="ECO:0000313" key="17">
    <source>
        <dbReference type="Proteomes" id="UP000281098"/>
    </source>
</evidence>
<evidence type="ECO:0000256" key="7">
    <source>
        <dbReference type="ARBA" id="ARBA00022519"/>
    </source>
</evidence>
<evidence type="ECO:0000256" key="1">
    <source>
        <dbReference type="ARBA" id="ARBA00004429"/>
    </source>
</evidence>
<name>A0ABX9YQ88_9BURK</name>
<keyword evidence="8 15" id="KW-0812">Transmembrane</keyword>
<evidence type="ECO:0000256" key="5">
    <source>
        <dbReference type="ARBA" id="ARBA00022466"/>
    </source>
</evidence>
<keyword evidence="10" id="KW-0476">Mercury</keyword>
<evidence type="ECO:0000256" key="3">
    <source>
        <dbReference type="ARBA" id="ARBA00017053"/>
    </source>
</evidence>
<evidence type="ECO:0000256" key="12">
    <source>
        <dbReference type="ARBA" id="ARBA00023136"/>
    </source>
</evidence>
<keyword evidence="12 15" id="KW-0472">Membrane</keyword>
<evidence type="ECO:0000256" key="15">
    <source>
        <dbReference type="SAM" id="Phobius"/>
    </source>
</evidence>
<keyword evidence="9" id="KW-0479">Metal-binding</keyword>
<dbReference type="RefSeq" id="WP_124759593.1">
    <property type="nucleotide sequence ID" value="NZ_QTPM01000012.1"/>
</dbReference>
<dbReference type="Pfam" id="PF02411">
    <property type="entry name" value="MerT"/>
    <property type="match status" value="1"/>
</dbReference>
<evidence type="ECO:0000256" key="11">
    <source>
        <dbReference type="ARBA" id="ARBA00022989"/>
    </source>
</evidence>
<keyword evidence="6" id="KW-1003">Cell membrane</keyword>
<gene>
    <name evidence="16" type="ORF">DF017_12380</name>
</gene>
<feature type="transmembrane region" description="Helical" evidence="15">
    <location>
        <begin position="93"/>
        <end position="115"/>
    </location>
</feature>
<dbReference type="InterPro" id="IPR003457">
    <property type="entry name" value="Transprt_MerT"/>
</dbReference>
<keyword evidence="11 15" id="KW-1133">Transmembrane helix</keyword>
<sequence>MRRDNGSASLIAGALAALGASACCVVPLVLLALGIGGSWVANLTAMEPVRPVFVGLTLLFLGLAFRRLYLMPRGTCVPGTTCAEPRVLKRQRLTFWMVAVSLIGLLAVPSLAPLFD</sequence>
<keyword evidence="17" id="KW-1185">Reference proteome</keyword>